<dbReference type="PANTHER" id="PTHR45669:SF30">
    <property type="entry name" value="OS04G0641300 PROTEIN"/>
    <property type="match status" value="1"/>
</dbReference>
<proteinExistence type="predicted"/>
<dbReference type="Pfam" id="PF23733">
    <property type="entry name" value="GRXCR1-2_C"/>
    <property type="match status" value="1"/>
</dbReference>
<dbReference type="Proteomes" id="UP000053555">
    <property type="component" value="Unassembled WGS sequence"/>
</dbReference>
<dbReference type="EMBL" id="KN663817">
    <property type="protein sequence ID" value="KHN11219.1"/>
    <property type="molecule type" value="Genomic_DNA"/>
</dbReference>
<gene>
    <name evidence="1" type="ORF">glysoja_034448</name>
</gene>
<organism evidence="1">
    <name type="scientific">Glycine soja</name>
    <name type="common">Wild soybean</name>
    <dbReference type="NCBI Taxonomy" id="3848"/>
    <lineage>
        <taxon>Eukaryota</taxon>
        <taxon>Viridiplantae</taxon>
        <taxon>Streptophyta</taxon>
        <taxon>Embryophyta</taxon>
        <taxon>Tracheophyta</taxon>
        <taxon>Spermatophyta</taxon>
        <taxon>Magnoliopsida</taxon>
        <taxon>eudicotyledons</taxon>
        <taxon>Gunneridae</taxon>
        <taxon>Pentapetalae</taxon>
        <taxon>rosids</taxon>
        <taxon>fabids</taxon>
        <taxon>Fabales</taxon>
        <taxon>Fabaceae</taxon>
        <taxon>Papilionoideae</taxon>
        <taxon>50 kb inversion clade</taxon>
        <taxon>NPAAA clade</taxon>
        <taxon>indigoferoid/millettioid clade</taxon>
        <taxon>Phaseoleae</taxon>
        <taxon>Glycine</taxon>
        <taxon>Glycine subgen. Soja</taxon>
    </lineage>
</organism>
<sequence>MDMVREGWDCRQCLLRGTMLVELRKLSKRMMRGNIENLVNSCEKIEDDVDCEGPCQAYGDVRFQPCETCYGSCKIDYEVNKEEEYDGEVGDYGIQRCPACNENGLIHCPMCCYYFGCFWYASIVIVHNKF</sequence>
<accession>A0A0B2PU65</accession>
<reference evidence="1" key="1">
    <citation type="submission" date="2014-07" db="EMBL/GenBank/DDBJ databases">
        <title>Identification of a novel salt tolerance gene in wild soybean by whole-genome sequencing.</title>
        <authorList>
            <person name="Lam H.-M."/>
            <person name="Qi X."/>
            <person name="Li M.-W."/>
            <person name="Liu X."/>
            <person name="Xie M."/>
            <person name="Ni M."/>
            <person name="Xu X."/>
        </authorList>
    </citation>
    <scope>NUCLEOTIDE SEQUENCE [LARGE SCALE GENOMIC DNA]</scope>
    <source>
        <tissue evidence="1">Root</tissue>
    </source>
</reference>
<dbReference type="PANTHER" id="PTHR45669">
    <property type="entry name" value="GLUTAREDOXIN DOMAIN-CONTAINING CYSTEINE-RICH PROTEIN CG12206-RELATED"/>
    <property type="match status" value="1"/>
</dbReference>
<dbReference type="AlphaFoldDB" id="A0A0B2PU65"/>
<evidence type="ECO:0000313" key="1">
    <source>
        <dbReference type="EMBL" id="KHN11219.1"/>
    </source>
</evidence>
<protein>
    <submittedName>
        <fullName evidence="1">Uncharacterized protein</fullName>
    </submittedName>
</protein>
<name>A0A0B2PU65_GLYSO</name>